<dbReference type="AlphaFoldDB" id="A0A183PL00"/>
<evidence type="ECO:0000313" key="2">
    <source>
        <dbReference type="EMBL" id="VDP67508.1"/>
    </source>
</evidence>
<name>A0A183PL00_9TREM</name>
<gene>
    <name evidence="2" type="ORF">SMTD_LOCUS15036</name>
</gene>
<feature type="compositionally biased region" description="Polar residues" evidence="1">
    <location>
        <begin position="43"/>
        <end position="52"/>
    </location>
</feature>
<organism evidence="2 3">
    <name type="scientific">Schistosoma mattheei</name>
    <dbReference type="NCBI Taxonomy" id="31246"/>
    <lineage>
        <taxon>Eukaryota</taxon>
        <taxon>Metazoa</taxon>
        <taxon>Spiralia</taxon>
        <taxon>Lophotrochozoa</taxon>
        <taxon>Platyhelminthes</taxon>
        <taxon>Trematoda</taxon>
        <taxon>Digenea</taxon>
        <taxon>Strigeidida</taxon>
        <taxon>Schistosomatoidea</taxon>
        <taxon>Schistosomatidae</taxon>
        <taxon>Schistosoma</taxon>
    </lineage>
</organism>
<reference evidence="2 3" key="1">
    <citation type="submission" date="2018-11" db="EMBL/GenBank/DDBJ databases">
        <authorList>
            <consortium name="Pathogen Informatics"/>
        </authorList>
    </citation>
    <scope>NUCLEOTIDE SEQUENCE [LARGE SCALE GENOMIC DNA]</scope>
    <source>
        <strain>Denwood</strain>
        <strain evidence="3">Zambia</strain>
    </source>
</reference>
<accession>A0A183PL00</accession>
<proteinExistence type="predicted"/>
<dbReference type="EMBL" id="UZAL01035358">
    <property type="protein sequence ID" value="VDP67508.1"/>
    <property type="molecule type" value="Genomic_DNA"/>
</dbReference>
<feature type="region of interest" description="Disordered" evidence="1">
    <location>
        <begin position="28"/>
        <end position="64"/>
    </location>
</feature>
<feature type="compositionally biased region" description="Basic and acidic residues" evidence="1">
    <location>
        <begin position="28"/>
        <end position="42"/>
    </location>
</feature>
<protein>
    <submittedName>
        <fullName evidence="2">Uncharacterized protein</fullName>
    </submittedName>
</protein>
<dbReference type="Proteomes" id="UP000269396">
    <property type="component" value="Unassembled WGS sequence"/>
</dbReference>
<sequence length="107" mass="12330">MEDLERTTDKAARKENIRQLYDKTKELAEKYNKPESSVRNKEGNSITETQEQLARLNQPDIERTPTDLPIDVTLTTSEEIKMAIRQIKCGKAADTTIIIRKTFQQCC</sequence>
<keyword evidence="3" id="KW-1185">Reference proteome</keyword>
<evidence type="ECO:0000313" key="3">
    <source>
        <dbReference type="Proteomes" id="UP000269396"/>
    </source>
</evidence>
<evidence type="ECO:0000256" key="1">
    <source>
        <dbReference type="SAM" id="MobiDB-lite"/>
    </source>
</evidence>